<evidence type="ECO:0000313" key="2">
    <source>
        <dbReference type="Proteomes" id="UP000245207"/>
    </source>
</evidence>
<dbReference type="Proteomes" id="UP000245207">
    <property type="component" value="Unassembled WGS sequence"/>
</dbReference>
<proteinExistence type="predicted"/>
<keyword evidence="2" id="KW-1185">Reference proteome</keyword>
<evidence type="ECO:0000313" key="1">
    <source>
        <dbReference type="EMBL" id="PWA99337.1"/>
    </source>
</evidence>
<name>A0A2U1QN05_ARTAN</name>
<gene>
    <name evidence="1" type="ORF">CTI12_AA000920</name>
</gene>
<organism evidence="1 2">
    <name type="scientific">Artemisia annua</name>
    <name type="common">Sweet wormwood</name>
    <dbReference type="NCBI Taxonomy" id="35608"/>
    <lineage>
        <taxon>Eukaryota</taxon>
        <taxon>Viridiplantae</taxon>
        <taxon>Streptophyta</taxon>
        <taxon>Embryophyta</taxon>
        <taxon>Tracheophyta</taxon>
        <taxon>Spermatophyta</taxon>
        <taxon>Magnoliopsida</taxon>
        <taxon>eudicotyledons</taxon>
        <taxon>Gunneridae</taxon>
        <taxon>Pentapetalae</taxon>
        <taxon>asterids</taxon>
        <taxon>campanulids</taxon>
        <taxon>Asterales</taxon>
        <taxon>Asteraceae</taxon>
        <taxon>Asteroideae</taxon>
        <taxon>Anthemideae</taxon>
        <taxon>Artemisiinae</taxon>
        <taxon>Artemisia</taxon>
    </lineage>
</organism>
<accession>A0A2U1QN05</accession>
<reference evidence="1 2" key="1">
    <citation type="journal article" date="2018" name="Mol. Plant">
        <title>The genome of Artemisia annua provides insight into the evolution of Asteraceae family and artemisinin biosynthesis.</title>
        <authorList>
            <person name="Shen Q."/>
            <person name="Zhang L."/>
            <person name="Liao Z."/>
            <person name="Wang S."/>
            <person name="Yan T."/>
            <person name="Shi P."/>
            <person name="Liu M."/>
            <person name="Fu X."/>
            <person name="Pan Q."/>
            <person name="Wang Y."/>
            <person name="Lv Z."/>
            <person name="Lu X."/>
            <person name="Zhang F."/>
            <person name="Jiang W."/>
            <person name="Ma Y."/>
            <person name="Chen M."/>
            <person name="Hao X."/>
            <person name="Li L."/>
            <person name="Tang Y."/>
            <person name="Lv G."/>
            <person name="Zhou Y."/>
            <person name="Sun X."/>
            <person name="Brodelius P.E."/>
            <person name="Rose J.K.C."/>
            <person name="Tang K."/>
        </authorList>
    </citation>
    <scope>NUCLEOTIDE SEQUENCE [LARGE SCALE GENOMIC DNA]</scope>
    <source>
        <strain evidence="2">cv. Huhao1</strain>
        <tissue evidence="1">Leaf</tissue>
    </source>
</reference>
<dbReference type="AlphaFoldDB" id="A0A2U1QN05"/>
<comment type="caution">
    <text evidence="1">The sequence shown here is derived from an EMBL/GenBank/DDBJ whole genome shotgun (WGS) entry which is preliminary data.</text>
</comment>
<sequence length="113" mass="11968">MSHMMSLFMVLAEQSNPMNSMASPNWVFSCCIMAPISRCSITSCSISADMTSTCSLGMLFTRVAMASNLFSCLTNLAAKSGMVRWMGSPVTGRILDAATDEPSPSSLLVGVPS</sequence>
<protein>
    <submittedName>
        <fullName evidence="1">Uncharacterized protein</fullName>
    </submittedName>
</protein>
<dbReference type="EMBL" id="PKPP01000023">
    <property type="protein sequence ID" value="PWA99337.1"/>
    <property type="molecule type" value="Genomic_DNA"/>
</dbReference>